<dbReference type="PANTHER" id="PTHR35532">
    <property type="entry name" value="SIMILAR TO POLYHYDROXYALKANOATE DEPOLYMERASE"/>
    <property type="match status" value="1"/>
</dbReference>
<proteinExistence type="predicted"/>
<sequence>MIASHKLGYLLYSVVLSMVLLSCRNIENNALNKALNSSGSNRQELQKVLDHYDHPADSLKLKAAAFLIQHMVNKRSYESRTYERYALFFKEVKGVLSNDTLDVRDKKIRFSFIYDSLQVDKATQGLELKEDIEFIKASYLIENIDKAFLARDSFPWSASVPFEDFCQYVLPYKVFNEPMVPWRKTLMDRYRWVLDSIKNPKSLREATILINKRFNKGMTYFTRMNRFPTSLDFKTLDDIKIGACEHLVTMNVYHLRAMGIPAQIDYTKWGNHDGTHTWCSITDENGELFSFDALYQPKNVSDSLYMNGLFNHIPESNLRKRKAPKIYRVSFENKEQHLPKNQIALSGIVPKELIDPNAMDVTAQYANPTATIELEIPTASNEDIAILNVFNGYGWQPIAWSMKNQNESFRFENMGTDIMYLNTLKNAKDGSETKHPPFILRNSGSISTITANKDKLTTILLDRKYFIDHDLKLALNKMVGGVFQGANSKDFRDAVDLHTITTVPKPKTNRYEIQSIEKFRYIRFILPQEQCRVAEMKLFKKTAKDKEPILLSTNQLISSNKGNNHAEKIMDGDVLTYFVADNKENGWIGYDLGPTKETVIASIDFYPPNDGNSIEIGDKYELFYWDDHWKSLGIKIAKEEKLVFTNCPDNALFLLKNHTKGVQVRIFTYEQNEQLWW</sequence>
<dbReference type="Gene3D" id="2.60.120.260">
    <property type="entry name" value="Galactose-binding domain-like"/>
    <property type="match status" value="2"/>
</dbReference>
<reference evidence="1 2" key="1">
    <citation type="submission" date="2021-03" db="EMBL/GenBank/DDBJ databases">
        <title>Muricauda lutimaris sp. nov. and Muricauda ruestringensis sp. nov, two marine members of the Flavobacteriaceae isolated from deep sea sediments of Western Pacific.</title>
        <authorList>
            <person name="Zhao S."/>
            <person name="Liu R."/>
        </authorList>
    </citation>
    <scope>NUCLEOTIDE SEQUENCE [LARGE SCALE GENOMIC DNA]</scope>
    <source>
        <strain evidence="1 2">BC31-1-A7</strain>
    </source>
</reference>
<dbReference type="RefSeq" id="WP_207036156.1">
    <property type="nucleotide sequence ID" value="NZ_JAFLNL010000012.1"/>
</dbReference>
<evidence type="ECO:0000313" key="1">
    <source>
        <dbReference type="EMBL" id="MBO0355754.1"/>
    </source>
</evidence>
<name>A0ABS3G8L7_9FLAO</name>
<comment type="caution">
    <text evidence="1">The sequence shown here is derived from an EMBL/GenBank/DDBJ whole genome shotgun (WGS) entry which is preliminary data.</text>
</comment>
<protein>
    <recommendedName>
        <fullName evidence="3">Peptide-N(4)-(N-acetyl-beta-glucosaminyl)asparagine amidase</fullName>
    </recommendedName>
</protein>
<dbReference type="PROSITE" id="PS51257">
    <property type="entry name" value="PROKAR_LIPOPROTEIN"/>
    <property type="match status" value="1"/>
</dbReference>
<evidence type="ECO:0000313" key="2">
    <source>
        <dbReference type="Proteomes" id="UP000664044"/>
    </source>
</evidence>
<dbReference type="EMBL" id="JAFLNL010000012">
    <property type="protein sequence ID" value="MBO0355754.1"/>
    <property type="molecule type" value="Genomic_DNA"/>
</dbReference>
<accession>A0ABS3G8L7</accession>
<dbReference type="Proteomes" id="UP000664044">
    <property type="component" value="Unassembled WGS sequence"/>
</dbReference>
<gene>
    <name evidence="1" type="ORF">J0656_17180</name>
</gene>
<organism evidence="1 2">
    <name type="scientific">Flagellimonas aurea</name>
    <dbReference type="NCBI Taxonomy" id="2915619"/>
    <lineage>
        <taxon>Bacteria</taxon>
        <taxon>Pseudomonadati</taxon>
        <taxon>Bacteroidota</taxon>
        <taxon>Flavobacteriia</taxon>
        <taxon>Flavobacteriales</taxon>
        <taxon>Flavobacteriaceae</taxon>
        <taxon>Flagellimonas</taxon>
    </lineage>
</organism>
<keyword evidence="2" id="KW-1185">Reference proteome</keyword>
<dbReference type="InterPro" id="IPR008979">
    <property type="entry name" value="Galactose-bd-like_sf"/>
</dbReference>
<dbReference type="SUPFAM" id="SSF54001">
    <property type="entry name" value="Cysteine proteinases"/>
    <property type="match status" value="1"/>
</dbReference>
<evidence type="ECO:0008006" key="3">
    <source>
        <dbReference type="Google" id="ProtNLM"/>
    </source>
</evidence>
<dbReference type="PANTHER" id="PTHR35532:SF5">
    <property type="entry name" value="CARBOHYDRATE-BINDING DOMAIN-CONTAINING PROTEIN"/>
    <property type="match status" value="1"/>
</dbReference>
<dbReference type="InterPro" id="IPR038765">
    <property type="entry name" value="Papain-like_cys_pep_sf"/>
</dbReference>
<dbReference type="SUPFAM" id="SSF49785">
    <property type="entry name" value="Galactose-binding domain-like"/>
    <property type="match status" value="1"/>
</dbReference>